<reference evidence="2" key="1">
    <citation type="submission" date="2019-09" db="EMBL/GenBank/DDBJ databases">
        <title>Organ-specific transcriptomic study of the physiology of the cattle tick, Rhipicephalus microplus.</title>
        <authorList>
            <person name="Tirloni L."/>
            <person name="Braz G."/>
            <person name="Gandara A.C.P."/>
            <person name="Sabadin G.A."/>
            <person name="da Silva R.M."/>
            <person name="Guizzo M.G."/>
            <person name="Machado J.A."/>
            <person name="Costa E.P."/>
            <person name="Gomes H.F."/>
            <person name="Moraes J."/>
            <person name="Mota M.B.S."/>
            <person name="Mesquita R.D."/>
            <person name="Alvarenga P.H."/>
            <person name="Alves F."/>
            <person name="Seixas A."/>
            <person name="da Fonseca R.N."/>
            <person name="Fogaca A."/>
            <person name="Logullo C."/>
            <person name="Tanaka A."/>
            <person name="Daffre S."/>
            <person name="Termignoni C."/>
            <person name="Vaz I.S.Jr."/>
            <person name="Oliveira P.L."/>
            <person name="Ribeiro J.M."/>
        </authorList>
    </citation>
    <scope>NUCLEOTIDE SEQUENCE</scope>
    <source>
        <strain evidence="2">Porto Alegre</strain>
    </source>
</reference>
<proteinExistence type="predicted"/>
<dbReference type="AlphaFoldDB" id="A0A6M2DBS8"/>
<feature type="chain" id="PRO_5026745799" evidence="1">
    <location>
        <begin position="16"/>
        <end position="68"/>
    </location>
</feature>
<accession>A0A6M2DBS8</accession>
<evidence type="ECO:0000256" key="1">
    <source>
        <dbReference type="SAM" id="SignalP"/>
    </source>
</evidence>
<name>A0A6M2DBS8_RHIMP</name>
<sequence length="68" mass="7921">MFCFFFFFFYPQSQTAPFESNITDAAAFRRTWSSFLTVETMLFDVVGVVEHSVSKWTLIFLQGKSLFA</sequence>
<keyword evidence="1" id="KW-0732">Signal</keyword>
<evidence type="ECO:0000313" key="2">
    <source>
        <dbReference type="EMBL" id="NOV43612.1"/>
    </source>
</evidence>
<protein>
    <submittedName>
        <fullName evidence="2">Putative secreted protein</fullName>
    </submittedName>
</protein>
<organism evidence="2">
    <name type="scientific">Rhipicephalus microplus</name>
    <name type="common">Cattle tick</name>
    <name type="synonym">Boophilus microplus</name>
    <dbReference type="NCBI Taxonomy" id="6941"/>
    <lineage>
        <taxon>Eukaryota</taxon>
        <taxon>Metazoa</taxon>
        <taxon>Ecdysozoa</taxon>
        <taxon>Arthropoda</taxon>
        <taxon>Chelicerata</taxon>
        <taxon>Arachnida</taxon>
        <taxon>Acari</taxon>
        <taxon>Parasitiformes</taxon>
        <taxon>Ixodida</taxon>
        <taxon>Ixodoidea</taxon>
        <taxon>Ixodidae</taxon>
        <taxon>Rhipicephalinae</taxon>
        <taxon>Rhipicephalus</taxon>
        <taxon>Boophilus</taxon>
    </lineage>
</organism>
<dbReference type="EMBL" id="GHWJ01010875">
    <property type="protein sequence ID" value="NOV43612.1"/>
    <property type="molecule type" value="Transcribed_RNA"/>
</dbReference>
<feature type="signal peptide" evidence="1">
    <location>
        <begin position="1"/>
        <end position="15"/>
    </location>
</feature>